<sequence>MGRKLMITVWKGKISVETANHEAGEKIAAHKKEPLGVNFMRKPPKRRYEVLIVKSRLPSSVIARKFMAVTHRSRLSSQPANSRKMKNKMMTPKDRELIWKDYYDEFPPDRP</sequence>
<name>A0AAV2D0N5_9ROSI</name>
<evidence type="ECO:0000313" key="2">
    <source>
        <dbReference type="Proteomes" id="UP001497516"/>
    </source>
</evidence>
<accession>A0AAV2D0N5</accession>
<keyword evidence="2" id="KW-1185">Reference proteome</keyword>
<dbReference type="AlphaFoldDB" id="A0AAV2D0N5"/>
<reference evidence="1 2" key="1">
    <citation type="submission" date="2024-04" db="EMBL/GenBank/DDBJ databases">
        <authorList>
            <person name="Fracassetti M."/>
        </authorList>
    </citation>
    <scope>NUCLEOTIDE SEQUENCE [LARGE SCALE GENOMIC DNA]</scope>
</reference>
<proteinExistence type="predicted"/>
<gene>
    <name evidence="1" type="ORF">LTRI10_LOCUS9637</name>
</gene>
<dbReference type="Proteomes" id="UP001497516">
    <property type="component" value="Chromosome 10"/>
</dbReference>
<organism evidence="1 2">
    <name type="scientific">Linum trigynum</name>
    <dbReference type="NCBI Taxonomy" id="586398"/>
    <lineage>
        <taxon>Eukaryota</taxon>
        <taxon>Viridiplantae</taxon>
        <taxon>Streptophyta</taxon>
        <taxon>Embryophyta</taxon>
        <taxon>Tracheophyta</taxon>
        <taxon>Spermatophyta</taxon>
        <taxon>Magnoliopsida</taxon>
        <taxon>eudicotyledons</taxon>
        <taxon>Gunneridae</taxon>
        <taxon>Pentapetalae</taxon>
        <taxon>rosids</taxon>
        <taxon>fabids</taxon>
        <taxon>Malpighiales</taxon>
        <taxon>Linaceae</taxon>
        <taxon>Linum</taxon>
    </lineage>
</organism>
<dbReference type="EMBL" id="OZ034814">
    <property type="protein sequence ID" value="CAL1362819.1"/>
    <property type="molecule type" value="Genomic_DNA"/>
</dbReference>
<protein>
    <submittedName>
        <fullName evidence="1">Uncharacterized protein</fullName>
    </submittedName>
</protein>
<evidence type="ECO:0000313" key="1">
    <source>
        <dbReference type="EMBL" id="CAL1362819.1"/>
    </source>
</evidence>